<dbReference type="Pfam" id="PF02801">
    <property type="entry name" value="Ketoacyl-synt_C"/>
    <property type="match status" value="1"/>
</dbReference>
<dbReference type="InterPro" id="IPR014031">
    <property type="entry name" value="Ketoacyl_synth_C"/>
</dbReference>
<protein>
    <recommendedName>
        <fullName evidence="2">Fatty acid synthase</fullName>
        <ecNumber evidence="1">2.3.1.85</ecNumber>
    </recommendedName>
</protein>
<dbReference type="SUPFAM" id="SSF53901">
    <property type="entry name" value="Thiolase-like"/>
    <property type="match status" value="1"/>
</dbReference>
<dbReference type="CDD" id="cd00833">
    <property type="entry name" value="PKS"/>
    <property type="match status" value="1"/>
</dbReference>
<dbReference type="EC" id="2.3.1.85" evidence="1"/>
<keyword evidence="19" id="KW-1185">Reference proteome</keyword>
<dbReference type="InterPro" id="IPR036291">
    <property type="entry name" value="NAD(P)-bd_dom_sf"/>
</dbReference>
<keyword evidence="6" id="KW-0808">Transferase</keyword>
<feature type="domain" description="Carrier" evidence="16">
    <location>
        <begin position="1889"/>
        <end position="1969"/>
    </location>
</feature>
<evidence type="ECO:0000256" key="10">
    <source>
        <dbReference type="ARBA" id="ARBA00023002"/>
    </source>
</evidence>
<dbReference type="GO" id="GO:0004312">
    <property type="term" value="F:fatty acid synthase activity"/>
    <property type="evidence" value="ECO:0007669"/>
    <property type="project" value="UniProtKB-EC"/>
</dbReference>
<feature type="domain" description="Ketosynthase family 3 (KS3)" evidence="17">
    <location>
        <begin position="1"/>
        <end position="394"/>
    </location>
</feature>
<dbReference type="InterPro" id="IPR018201">
    <property type="entry name" value="Ketoacyl_synth_AS"/>
</dbReference>
<dbReference type="Pfam" id="PF08659">
    <property type="entry name" value="KR"/>
    <property type="match status" value="1"/>
</dbReference>
<proteinExistence type="predicted"/>
<evidence type="ECO:0000256" key="12">
    <source>
        <dbReference type="ARBA" id="ARBA00023098"/>
    </source>
</evidence>
<dbReference type="SMART" id="SM00825">
    <property type="entry name" value="PKS_KS"/>
    <property type="match status" value="1"/>
</dbReference>
<evidence type="ECO:0000256" key="15">
    <source>
        <dbReference type="ARBA" id="ARBA00044883"/>
    </source>
</evidence>
<evidence type="ECO:0000256" key="14">
    <source>
        <dbReference type="ARBA" id="ARBA00023268"/>
    </source>
</evidence>
<dbReference type="PROSITE" id="PS50075">
    <property type="entry name" value="CARRIER"/>
    <property type="match status" value="1"/>
</dbReference>
<dbReference type="Gene3D" id="3.40.47.10">
    <property type="match status" value="1"/>
</dbReference>
<dbReference type="Gene3D" id="3.90.180.10">
    <property type="entry name" value="Medium-chain alcohol dehydrogenases, catalytic domain"/>
    <property type="match status" value="1"/>
</dbReference>
<dbReference type="Pfam" id="PF00698">
    <property type="entry name" value="Acyl_transf_1"/>
    <property type="match status" value="1"/>
</dbReference>
<evidence type="ECO:0000256" key="3">
    <source>
        <dbReference type="ARBA" id="ARBA00022450"/>
    </source>
</evidence>
<evidence type="ECO:0000256" key="4">
    <source>
        <dbReference type="ARBA" id="ARBA00022516"/>
    </source>
</evidence>
<dbReference type="EMBL" id="JAACXV010000002">
    <property type="protein sequence ID" value="KAF7287912.1"/>
    <property type="molecule type" value="Genomic_DNA"/>
</dbReference>
<keyword evidence="5" id="KW-0597">Phosphoprotein</keyword>
<dbReference type="GO" id="GO:0006633">
    <property type="term" value="P:fatty acid biosynthetic process"/>
    <property type="evidence" value="ECO:0007669"/>
    <property type="project" value="UniProtKB-UniPathway"/>
</dbReference>
<dbReference type="InterPro" id="IPR032821">
    <property type="entry name" value="PKS_assoc"/>
</dbReference>
<keyword evidence="10" id="KW-0560">Oxidoreductase</keyword>
<evidence type="ECO:0000256" key="7">
    <source>
        <dbReference type="ARBA" id="ARBA00022801"/>
    </source>
</evidence>
<name>A0A834IVS4_RHYFE</name>
<accession>A0A834IVS4</accession>
<dbReference type="InterPro" id="IPR036736">
    <property type="entry name" value="ACP-like_sf"/>
</dbReference>
<dbReference type="GO" id="GO:0016491">
    <property type="term" value="F:oxidoreductase activity"/>
    <property type="evidence" value="ECO:0007669"/>
    <property type="project" value="UniProtKB-KW"/>
</dbReference>
<dbReference type="InterPro" id="IPR014030">
    <property type="entry name" value="Ketoacyl_synth_N"/>
</dbReference>
<dbReference type="Gene3D" id="3.30.70.3290">
    <property type="match status" value="1"/>
</dbReference>
<dbReference type="SMART" id="SM00822">
    <property type="entry name" value="PKS_KR"/>
    <property type="match status" value="1"/>
</dbReference>
<dbReference type="InterPro" id="IPR049391">
    <property type="entry name" value="FAS_pseudo-KR"/>
</dbReference>
<evidence type="ECO:0000256" key="5">
    <source>
        <dbReference type="ARBA" id="ARBA00022553"/>
    </source>
</evidence>
<evidence type="ECO:0000313" key="18">
    <source>
        <dbReference type="EMBL" id="KAF7287912.1"/>
    </source>
</evidence>
<evidence type="ECO:0000313" key="19">
    <source>
        <dbReference type="Proteomes" id="UP000625711"/>
    </source>
</evidence>
<dbReference type="PANTHER" id="PTHR43775">
    <property type="entry name" value="FATTY ACID SYNTHASE"/>
    <property type="match status" value="1"/>
</dbReference>
<keyword evidence="8" id="KW-0276">Fatty acid metabolism</keyword>
<keyword evidence="4" id="KW-0444">Lipid biosynthesis</keyword>
<dbReference type="InterPro" id="IPR013968">
    <property type="entry name" value="PKS_KR"/>
</dbReference>
<dbReference type="InterPro" id="IPR020841">
    <property type="entry name" value="PKS_Beta-ketoAc_synthase_dom"/>
</dbReference>
<dbReference type="Pfam" id="PF16197">
    <property type="entry name" value="KAsynt_C_assoc"/>
    <property type="match status" value="1"/>
</dbReference>
<dbReference type="Gene3D" id="3.40.366.10">
    <property type="entry name" value="Malonyl-Coenzyme A Acyl Carrier Protein, domain 2"/>
    <property type="match status" value="1"/>
</dbReference>
<comment type="caution">
    <text evidence="18">The sequence shown here is derived from an EMBL/GenBank/DDBJ whole genome shotgun (WGS) entry which is preliminary data.</text>
</comment>
<keyword evidence="9" id="KW-0521">NADP</keyword>
<dbReference type="SMART" id="SM00829">
    <property type="entry name" value="PKS_ER"/>
    <property type="match status" value="1"/>
</dbReference>
<evidence type="ECO:0000256" key="11">
    <source>
        <dbReference type="ARBA" id="ARBA00023027"/>
    </source>
</evidence>
<dbReference type="OrthoDB" id="329835at2759"/>
<evidence type="ECO:0000256" key="2">
    <source>
        <dbReference type="ARBA" id="ARBA00018769"/>
    </source>
</evidence>
<evidence type="ECO:0000259" key="17">
    <source>
        <dbReference type="PROSITE" id="PS52004"/>
    </source>
</evidence>
<dbReference type="Proteomes" id="UP000625711">
    <property type="component" value="Unassembled WGS sequence"/>
</dbReference>
<dbReference type="InterPro" id="IPR020843">
    <property type="entry name" value="ER"/>
</dbReference>
<dbReference type="Gene3D" id="3.10.129.110">
    <property type="entry name" value="Polyketide synthase dehydratase"/>
    <property type="match status" value="1"/>
</dbReference>
<dbReference type="InterPro" id="IPR016036">
    <property type="entry name" value="Malonyl_transacylase_ACP-bd"/>
</dbReference>
<comment type="catalytic activity">
    <reaction evidence="15">
        <text>acetyl-CoA + n malonyl-CoA + 2n NADPH + 2n H(+) = a long-chain fatty acid + (n+1) CoA + n CO2 + 2n NADP(+).</text>
        <dbReference type="EC" id="2.3.1.85"/>
    </reaction>
</comment>
<dbReference type="InterPro" id="IPR014043">
    <property type="entry name" value="Acyl_transferase_dom"/>
</dbReference>
<dbReference type="SUPFAM" id="SSF47336">
    <property type="entry name" value="ACP-like"/>
    <property type="match status" value="1"/>
</dbReference>
<dbReference type="Pfam" id="PF00550">
    <property type="entry name" value="PP-binding"/>
    <property type="match status" value="1"/>
</dbReference>
<dbReference type="PROSITE" id="PS00606">
    <property type="entry name" value="KS3_1"/>
    <property type="match status" value="1"/>
</dbReference>
<keyword evidence="7" id="KW-0378">Hydrolase</keyword>
<keyword evidence="12" id="KW-0443">Lipid metabolism</keyword>
<dbReference type="Gene3D" id="3.40.50.720">
    <property type="entry name" value="NAD(P)-binding Rossmann-like Domain"/>
    <property type="match status" value="1"/>
</dbReference>
<dbReference type="InterPro" id="IPR016039">
    <property type="entry name" value="Thiolase-like"/>
</dbReference>
<dbReference type="SUPFAM" id="SSF51735">
    <property type="entry name" value="NAD(P)-binding Rossmann-fold domains"/>
    <property type="match status" value="2"/>
</dbReference>
<gene>
    <name evidence="18" type="ORF">GWI33_000259</name>
</gene>
<evidence type="ECO:0000256" key="1">
    <source>
        <dbReference type="ARBA" id="ARBA00012873"/>
    </source>
</evidence>
<dbReference type="PROSITE" id="PS52004">
    <property type="entry name" value="KS3_2"/>
    <property type="match status" value="1"/>
</dbReference>
<evidence type="ECO:0000256" key="6">
    <source>
        <dbReference type="ARBA" id="ARBA00022679"/>
    </source>
</evidence>
<dbReference type="InterPro" id="IPR009081">
    <property type="entry name" value="PP-bd_ACP"/>
</dbReference>
<dbReference type="UniPathway" id="UPA00094"/>
<dbReference type="GO" id="GO:0004315">
    <property type="term" value="F:3-oxoacyl-[acyl-carrier-protein] synthase activity"/>
    <property type="evidence" value="ECO:0007669"/>
    <property type="project" value="InterPro"/>
</dbReference>
<dbReference type="InterPro" id="IPR001227">
    <property type="entry name" value="Ac_transferase_dom_sf"/>
</dbReference>
<dbReference type="GO" id="GO:0016787">
    <property type="term" value="F:hydrolase activity"/>
    <property type="evidence" value="ECO:0007669"/>
    <property type="project" value="UniProtKB-KW"/>
</dbReference>
<dbReference type="Pfam" id="PF21149">
    <property type="entry name" value="FAS_pseudo-KR"/>
    <property type="match status" value="1"/>
</dbReference>
<evidence type="ECO:0000259" key="16">
    <source>
        <dbReference type="PROSITE" id="PS50075"/>
    </source>
</evidence>
<evidence type="ECO:0000256" key="9">
    <source>
        <dbReference type="ARBA" id="ARBA00022857"/>
    </source>
</evidence>
<evidence type="ECO:0000256" key="13">
    <source>
        <dbReference type="ARBA" id="ARBA00023160"/>
    </source>
</evidence>
<dbReference type="Pfam" id="PF00109">
    <property type="entry name" value="ketoacyl-synt"/>
    <property type="match status" value="1"/>
</dbReference>
<dbReference type="InterPro" id="IPR042104">
    <property type="entry name" value="PKS_dehydratase_sf"/>
</dbReference>
<organism evidence="18 19">
    <name type="scientific">Rhynchophorus ferrugineus</name>
    <name type="common">Red palm weevil</name>
    <name type="synonym">Curculio ferrugineus</name>
    <dbReference type="NCBI Taxonomy" id="354439"/>
    <lineage>
        <taxon>Eukaryota</taxon>
        <taxon>Metazoa</taxon>
        <taxon>Ecdysozoa</taxon>
        <taxon>Arthropoda</taxon>
        <taxon>Hexapoda</taxon>
        <taxon>Insecta</taxon>
        <taxon>Pterygota</taxon>
        <taxon>Neoptera</taxon>
        <taxon>Endopterygota</taxon>
        <taxon>Coleoptera</taxon>
        <taxon>Polyphaga</taxon>
        <taxon>Cucujiformia</taxon>
        <taxon>Curculionidae</taxon>
        <taxon>Dryophthorinae</taxon>
        <taxon>Rhynchophorus</taxon>
    </lineage>
</organism>
<keyword evidence="13" id="KW-0275">Fatty acid biosynthesis</keyword>
<dbReference type="InterPro" id="IPR050091">
    <property type="entry name" value="PKS_NRPS_Biosynth_Enz"/>
</dbReference>
<dbReference type="SUPFAM" id="SSF55048">
    <property type="entry name" value="Probable ACP-binding domain of malonyl-CoA ACP transacylase"/>
    <property type="match status" value="1"/>
</dbReference>
<evidence type="ECO:0000256" key="8">
    <source>
        <dbReference type="ARBA" id="ARBA00022832"/>
    </source>
</evidence>
<keyword evidence="14" id="KW-0511">Multifunctional enzyme</keyword>
<dbReference type="InterPro" id="IPR016035">
    <property type="entry name" value="Acyl_Trfase/lysoPLipase"/>
</dbReference>
<dbReference type="InterPro" id="IPR057326">
    <property type="entry name" value="KR_dom"/>
</dbReference>
<dbReference type="SUPFAM" id="SSF52151">
    <property type="entry name" value="FabD/lysophospholipase-like"/>
    <property type="match status" value="1"/>
</dbReference>
<reference evidence="18" key="1">
    <citation type="submission" date="2020-08" db="EMBL/GenBank/DDBJ databases">
        <title>Genome sequencing and assembly of the red palm weevil Rhynchophorus ferrugineus.</title>
        <authorList>
            <person name="Dias G.B."/>
            <person name="Bergman C.M."/>
            <person name="Manee M."/>
        </authorList>
    </citation>
    <scope>NUCLEOTIDE SEQUENCE</scope>
    <source>
        <strain evidence="18">AA-2017</strain>
        <tissue evidence="18">Whole larva</tissue>
    </source>
</reference>
<keyword evidence="11" id="KW-0520">NAD</keyword>
<dbReference type="PANTHER" id="PTHR43775:SF7">
    <property type="entry name" value="FATTY ACID SYNTHASE"/>
    <property type="match status" value="1"/>
</dbReference>
<sequence>MDEIAITGVSCRIAKCNNLQEFKDALLQGQDLVTHGHERWNTDLLNTPSSIGIMNNLDKFDASFFGVNPRQADLLDPRTRHLIELSFECFMDAGLNPQSLRGSNTGVYVAVAENSNKVYMERALAIIANSISYYLDLKGPSFALDAGCSSSGYALNEAVEALMFGSCDQALVCGAQYHLQPFDSMEFAKLGVLSKVGKCRTFDDDRDGFVKSEGIVCVLLQRKYDAKRIYATISGIGCNVDGFKSEGLLNPSSENQLNLLRQIYSKFKINPDDVEYVDAHGTGTLVGDIKECDALAQFFATETRKETLKVGSAKTNVGHCESAAALVSLVKLLVTIHTGVIPAHIHYETMALDIAPIENGLLKVCRTQSPYGGGLLALSSFGIGGTNSHMVIRPYINSQPCSTVNRKRLVVVPSRSYDGVERWLDITEENKNNESFLTLLDHITRGSPISNYHYKGFTILNSNVRAVLKCNVSKPVWFTYSGMGSQWPKMGKDLLQLDIFRKSIEHSSSVLKRFDLDLLNIISNDDGDVFNDPEKCFPAIIGISIALTDVLLSLGIQPDGIIGHSLGEIGCAYADGVISAEEAILIAHARGLSTKQAKLIPGLMASVGITLEECEQLMPKDLHVACHNSTKNLTISGPQKSVRKFIKYLNGKGVFGKVVNTLGVAFHSEYIQSAGDIFLGKLKDILPDPKKRSRRWLPSAIAETDYDTFLGKFHSAEYQHHNFLNRVHYKQVLDKVPANAVLVEIAPRGLFQAIFSRSLSKDITSIPISSQDASDNLEFLLESVGKICTSTNVCLDLSSINEEVHSPVDARTPFISPLVEWDHSSSWFVNYYTPEVNNGKEFVLNLRSPEYKFLWGHVINGKSIFPTGGLLFLVWSAFAYKTQCKLLQCPVSLKNVKIHKRPELEDTMIFFVNILTNNYFEIVYKQEVIASGVIGSLKTSLRQIPEESANSQYLDKKDVFLEFHLRGCDYSTPFNNIEALDITGTFAKIKYNQQWIVFIESMLQCLLFKRWETTPVSFLRVKINPIAQQKLSSKGMILPYYCDKTNDVVTCGGVEIEGIDSIILNHGKSDEKPDLYHLKFVPNSVKYVGQCKDILQYSLLITLQIVHENNPSTNRTKIVELSQSQDNLKDTILGLIHKKYLRHHQYFLVQNFHEVETDTNLLVLPLDQLVPSINVLDVVENSMFILCKMEESALDQLKDHIVFKCCEGEISYVLLKKCLRIPDNFNIVEAFNNNFAWIEKVKENLSKTNSVTYLVSKTLTTGLMGFLNCLKAENQATNLRVFILNGSVDFYPTSDFYISQIRKDLTINIYTDNQWCTYRMLPLLKPKYRKKLLNYYMSISPDGVDLIESDLYYENRNVTVKYAVLNHWDARQWKQAKADGNFNRKYALEFSGTTDNGKSVMGVSFDGCLSANIDPQLSWVLPDDLNISLEEVSTIPLDYSLAYVSLIHHGQLKEHDWVLVTGTDPTCLAAAFYAIQRNSNVIIDAKSPAQIDSARDYFGGRAKLSFVDSRSDTFVSDVRRTTDDKGVNVIFTSDERDIVRSHVNVLADVGGKLVALYRDKSEIDRDILHWFTLKQCQIYRFDIKTLLGRNDGAMGLLRSTLQLYLNGNALKPFPYLSRRAMEFDDVLEYLNGESEEKMILHVDHVDCDRVERKLYLDPNKSYVVVGGLGGIGMELSKWIIQKGAKILILNARTTNLNNYQKYLVETWKSRGISITINDFPSHILEGATKLLKHASDIAPVGGIFNLAMSISNNFFQDLTPDDFLHVVSPKLHVCQNLDQLSRKMCPELDHFVVFSAAAVLGSQIVSNFGFANSSVEMLCQGREKLGLPALAVQWGWIGDVGFITKGVLKKNQIDNMQSIFSCLETLEQLMLQDNAVVSSTIYQSDNLQITGNSQNSGILSTIASIMGAKNEKDIDNDVKLVNLGIDSISSLEIKNILKDSLGVDLPTSQIRNLTLDDIKQLQLKAAGELK</sequence>
<dbReference type="SMART" id="SM00827">
    <property type="entry name" value="PKS_AT"/>
    <property type="match status" value="1"/>
</dbReference>
<keyword evidence="3" id="KW-0596">Phosphopantetheine</keyword>
<dbReference type="Gene3D" id="1.10.1200.10">
    <property type="entry name" value="ACP-like"/>
    <property type="match status" value="1"/>
</dbReference>